<dbReference type="EMBL" id="CDMZ01000035">
    <property type="protein sequence ID" value="CEM05082.1"/>
    <property type="molecule type" value="Genomic_DNA"/>
</dbReference>
<accession>A0A0G4F169</accession>
<organism evidence="1">
    <name type="scientific">Chromera velia CCMP2878</name>
    <dbReference type="NCBI Taxonomy" id="1169474"/>
    <lineage>
        <taxon>Eukaryota</taxon>
        <taxon>Sar</taxon>
        <taxon>Alveolata</taxon>
        <taxon>Colpodellida</taxon>
        <taxon>Chromeraceae</taxon>
        <taxon>Chromera</taxon>
    </lineage>
</organism>
<dbReference type="AlphaFoldDB" id="A0A0G4F169"/>
<name>A0A0G4F169_9ALVE</name>
<proteinExistence type="predicted"/>
<gene>
    <name evidence="1" type="ORF">Cvel_14472</name>
</gene>
<protein>
    <submittedName>
        <fullName evidence="1">Uncharacterized protein</fullName>
    </submittedName>
</protein>
<sequence length="148" mass="16164">MGDVSALVAATAGEGSSFSSSASGGATAAGGGAGTGGDLHNVLLAEVWRMGILDDTPGLERLWQIPCPDPLRSDMQGTSDRTLDFDPRAAQARCHQKYGEDWVNKRYLKVLKVEKERRSKQNVFVLEEFNPGKAFYCAYCLSKYHYKV</sequence>
<reference evidence="1" key="1">
    <citation type="submission" date="2014-11" db="EMBL/GenBank/DDBJ databases">
        <authorList>
            <person name="Otto D Thomas"/>
            <person name="Naeem Raeece"/>
        </authorList>
    </citation>
    <scope>NUCLEOTIDE SEQUENCE</scope>
</reference>
<dbReference type="VEuPathDB" id="CryptoDB:Cvel_14472"/>
<evidence type="ECO:0000313" key="1">
    <source>
        <dbReference type="EMBL" id="CEM05082.1"/>
    </source>
</evidence>